<comment type="caution">
    <text evidence="2">The sequence shown here is derived from an EMBL/GenBank/DDBJ whole genome shotgun (WGS) entry which is preliminary data.</text>
</comment>
<accession>A0A2P5DIZ1</accession>
<reference evidence="3" key="1">
    <citation type="submission" date="2016-06" db="EMBL/GenBank/DDBJ databases">
        <title>Parallel loss of symbiosis genes in relatives of nitrogen-fixing non-legume Parasponia.</title>
        <authorList>
            <person name="Van Velzen R."/>
            <person name="Holmer R."/>
            <person name="Bu F."/>
            <person name="Rutten L."/>
            <person name="Van Zeijl A."/>
            <person name="Liu W."/>
            <person name="Santuari L."/>
            <person name="Cao Q."/>
            <person name="Sharma T."/>
            <person name="Shen D."/>
            <person name="Roswanjaya Y."/>
            <person name="Wardhani T."/>
            <person name="Kalhor M.S."/>
            <person name="Jansen J."/>
            <person name="Van den Hoogen J."/>
            <person name="Gungor B."/>
            <person name="Hartog M."/>
            <person name="Hontelez J."/>
            <person name="Verver J."/>
            <person name="Yang W.-C."/>
            <person name="Schijlen E."/>
            <person name="Repin R."/>
            <person name="Schilthuizen M."/>
            <person name="Schranz E."/>
            <person name="Heidstra R."/>
            <person name="Miyata K."/>
            <person name="Fedorova E."/>
            <person name="Kohlen W."/>
            <person name="Bisseling T."/>
            <person name="Smit S."/>
            <person name="Geurts R."/>
        </authorList>
    </citation>
    <scope>NUCLEOTIDE SEQUENCE [LARGE SCALE GENOMIC DNA]</scope>
    <source>
        <strain evidence="3">cv. RG33-2</strain>
    </source>
</reference>
<evidence type="ECO:0000256" key="1">
    <source>
        <dbReference type="SAM" id="Phobius"/>
    </source>
</evidence>
<proteinExistence type="predicted"/>
<keyword evidence="1" id="KW-0812">Transmembrane</keyword>
<keyword evidence="1" id="KW-1133">Transmembrane helix</keyword>
<sequence length="59" mass="6298">VGSVGSSGVALSLALTLALALAFLGRYFYDIEAQVTLCIDFVTVKLIQRSITDVTLSYN</sequence>
<protein>
    <submittedName>
        <fullName evidence="2">Uncharacterized protein</fullName>
    </submittedName>
</protein>
<gene>
    <name evidence="2" type="ORF">TorRG33x02_249890</name>
</gene>
<evidence type="ECO:0000313" key="3">
    <source>
        <dbReference type="Proteomes" id="UP000237000"/>
    </source>
</evidence>
<dbReference type="Proteomes" id="UP000237000">
    <property type="component" value="Unassembled WGS sequence"/>
</dbReference>
<dbReference type="OrthoDB" id="10401181at2759"/>
<keyword evidence="3" id="KW-1185">Reference proteome</keyword>
<evidence type="ECO:0000313" key="2">
    <source>
        <dbReference type="EMBL" id="PON73253.1"/>
    </source>
</evidence>
<dbReference type="InParanoid" id="A0A2P5DIZ1"/>
<dbReference type="AlphaFoldDB" id="A0A2P5DIZ1"/>
<feature type="non-terminal residue" evidence="2">
    <location>
        <position position="1"/>
    </location>
</feature>
<name>A0A2P5DIZ1_TREOI</name>
<keyword evidence="1" id="KW-0472">Membrane</keyword>
<feature type="transmembrane region" description="Helical" evidence="1">
    <location>
        <begin position="6"/>
        <end position="24"/>
    </location>
</feature>
<organism evidence="2 3">
    <name type="scientific">Trema orientale</name>
    <name type="common">Charcoal tree</name>
    <name type="synonym">Celtis orientalis</name>
    <dbReference type="NCBI Taxonomy" id="63057"/>
    <lineage>
        <taxon>Eukaryota</taxon>
        <taxon>Viridiplantae</taxon>
        <taxon>Streptophyta</taxon>
        <taxon>Embryophyta</taxon>
        <taxon>Tracheophyta</taxon>
        <taxon>Spermatophyta</taxon>
        <taxon>Magnoliopsida</taxon>
        <taxon>eudicotyledons</taxon>
        <taxon>Gunneridae</taxon>
        <taxon>Pentapetalae</taxon>
        <taxon>rosids</taxon>
        <taxon>fabids</taxon>
        <taxon>Rosales</taxon>
        <taxon>Cannabaceae</taxon>
        <taxon>Trema</taxon>
    </lineage>
</organism>
<dbReference type="EMBL" id="JXTC01000267">
    <property type="protein sequence ID" value="PON73253.1"/>
    <property type="molecule type" value="Genomic_DNA"/>
</dbReference>